<evidence type="ECO:0000313" key="3">
    <source>
        <dbReference type="Proteomes" id="UP000030960"/>
    </source>
</evidence>
<sequence length="117" mass="12631">MNARPRHLHALPPAPAGARQSSSSRPITSSDETQLAGLLRERLRHHAAERGVPCPRARITVHGRSVLRAQLLFESVDGAFRAGPRLEFSVSDAAITGALLDVFAQALLDRCPLPHST</sequence>
<feature type="compositionally biased region" description="Low complexity" evidence="1">
    <location>
        <begin position="21"/>
        <end position="30"/>
    </location>
</feature>
<keyword evidence="3" id="KW-1185">Reference proteome</keyword>
<accession>A0A0B3SKD8</accession>
<evidence type="ECO:0000256" key="1">
    <source>
        <dbReference type="SAM" id="MobiDB-lite"/>
    </source>
</evidence>
<gene>
    <name evidence="2" type="ORF">OA50_04366</name>
</gene>
<comment type="caution">
    <text evidence="2">The sequence shown here is derived from an EMBL/GenBank/DDBJ whole genome shotgun (WGS) entry which is preliminary data.</text>
</comment>
<dbReference type="EMBL" id="JSUQ01000020">
    <property type="protein sequence ID" value="KHQ50999.1"/>
    <property type="molecule type" value="Genomic_DNA"/>
</dbReference>
<feature type="region of interest" description="Disordered" evidence="1">
    <location>
        <begin position="1"/>
        <end position="32"/>
    </location>
</feature>
<proteinExistence type="predicted"/>
<reference evidence="2 3" key="1">
    <citation type="submission" date="2014-10" db="EMBL/GenBank/DDBJ databases">
        <title>Genome sequence of Ponticoccus sp. strain UMTAT08 isolated from clonal culture of toxic dinoflagellate Alexandrium tamiyavanichii.</title>
        <authorList>
            <person name="Gan H.Y."/>
            <person name="Muhd D.-D."/>
            <person name="Mohd Noor M.E."/>
            <person name="Yeong Y.S."/>
            <person name="Usup G."/>
        </authorList>
    </citation>
    <scope>NUCLEOTIDE SEQUENCE [LARGE SCALE GENOMIC DNA]</scope>
    <source>
        <strain evidence="2 3">UMTAT08</strain>
    </source>
</reference>
<dbReference type="AlphaFoldDB" id="A0A0B3SKD8"/>
<protein>
    <submittedName>
        <fullName evidence="2">Uncharacterized protein</fullName>
    </submittedName>
</protein>
<organism evidence="2 3">
    <name type="scientific">Mameliella alba</name>
    <dbReference type="NCBI Taxonomy" id="561184"/>
    <lineage>
        <taxon>Bacteria</taxon>
        <taxon>Pseudomonadati</taxon>
        <taxon>Pseudomonadota</taxon>
        <taxon>Alphaproteobacteria</taxon>
        <taxon>Rhodobacterales</taxon>
        <taxon>Roseobacteraceae</taxon>
        <taxon>Mameliella</taxon>
    </lineage>
</organism>
<name>A0A0B3SKD8_9RHOB</name>
<evidence type="ECO:0000313" key="2">
    <source>
        <dbReference type="EMBL" id="KHQ50999.1"/>
    </source>
</evidence>
<dbReference type="Proteomes" id="UP000030960">
    <property type="component" value="Unassembled WGS sequence"/>
</dbReference>